<name>A0A382PI78_9ZZZZ</name>
<proteinExistence type="predicted"/>
<dbReference type="PANTHER" id="PTHR10491:SF4">
    <property type="entry name" value="METHIONINE ADENOSYLTRANSFERASE 2 SUBUNIT BETA"/>
    <property type="match status" value="1"/>
</dbReference>
<dbReference type="InterPro" id="IPR005913">
    <property type="entry name" value="dTDP_dehydrorham_reduct"/>
</dbReference>
<dbReference type="Gene3D" id="3.40.50.720">
    <property type="entry name" value="NAD(P)-binding Rossmann-like Domain"/>
    <property type="match status" value="1"/>
</dbReference>
<dbReference type="InterPro" id="IPR036291">
    <property type="entry name" value="NAD(P)-bd_dom_sf"/>
</dbReference>
<evidence type="ECO:0000259" key="1">
    <source>
        <dbReference type="Pfam" id="PF04321"/>
    </source>
</evidence>
<dbReference type="Pfam" id="PF04321">
    <property type="entry name" value="RmlD_sub_bind"/>
    <property type="match status" value="1"/>
</dbReference>
<organism evidence="2">
    <name type="scientific">marine metagenome</name>
    <dbReference type="NCBI Taxonomy" id="408172"/>
    <lineage>
        <taxon>unclassified sequences</taxon>
        <taxon>metagenomes</taxon>
        <taxon>ecological metagenomes</taxon>
    </lineage>
</organism>
<feature type="domain" description="RmlD-like substrate binding" evidence="1">
    <location>
        <begin position="5"/>
        <end position="232"/>
    </location>
</feature>
<gene>
    <name evidence="2" type="ORF">METZ01_LOCUS325958</name>
</gene>
<evidence type="ECO:0000313" key="2">
    <source>
        <dbReference type="EMBL" id="SVC73104.1"/>
    </source>
</evidence>
<dbReference type="AlphaFoldDB" id="A0A382PI78"/>
<reference evidence="2" key="1">
    <citation type="submission" date="2018-05" db="EMBL/GenBank/DDBJ databases">
        <authorList>
            <person name="Lanie J.A."/>
            <person name="Ng W.-L."/>
            <person name="Kazmierczak K.M."/>
            <person name="Andrzejewski T.M."/>
            <person name="Davidsen T.M."/>
            <person name="Wayne K.J."/>
            <person name="Tettelin H."/>
            <person name="Glass J.I."/>
            <person name="Rusch D."/>
            <person name="Podicherti R."/>
            <person name="Tsui H.-C.T."/>
            <person name="Winkler M.E."/>
        </authorList>
    </citation>
    <scope>NUCLEOTIDE SEQUENCE</scope>
</reference>
<sequence length="295" mass="33925">MSKSYIIGASGLIGGSLYSLLKAKSVDVYGTYSNNIENGLMFFDMNRSDFSCFHKVEKSDIFYLLSAYSNPSWIAQNKTLAEELNYTRTIELIDFLAEKRVKIIFMSSVEIFDGQKGQYSEEDLPNPLNFYGELKLRVEKHLINNYDNYTIVRTGWNVGLNEKSRCVVQLTYETLLNNNAKMATDNYFSLSSVDDTAEGLYRVSLQEELEKIHICSDEIINRKEMAELITFVSQSGEKMSFKDCFFKEILYSEPRGRVNDLNNTLSKELLGIEYSNAYELIKKKVLYLDQALYNA</sequence>
<dbReference type="GO" id="GO:0005829">
    <property type="term" value="C:cytosol"/>
    <property type="evidence" value="ECO:0007669"/>
    <property type="project" value="TreeGrafter"/>
</dbReference>
<dbReference type="GO" id="GO:0019305">
    <property type="term" value="P:dTDP-rhamnose biosynthetic process"/>
    <property type="evidence" value="ECO:0007669"/>
    <property type="project" value="TreeGrafter"/>
</dbReference>
<dbReference type="GO" id="GO:0008831">
    <property type="term" value="F:dTDP-4-dehydrorhamnose reductase activity"/>
    <property type="evidence" value="ECO:0007669"/>
    <property type="project" value="TreeGrafter"/>
</dbReference>
<dbReference type="PANTHER" id="PTHR10491">
    <property type="entry name" value="DTDP-4-DEHYDRORHAMNOSE REDUCTASE"/>
    <property type="match status" value="1"/>
</dbReference>
<dbReference type="InterPro" id="IPR029903">
    <property type="entry name" value="RmlD-like-bd"/>
</dbReference>
<dbReference type="EMBL" id="UINC01107603">
    <property type="protein sequence ID" value="SVC73104.1"/>
    <property type="molecule type" value="Genomic_DNA"/>
</dbReference>
<accession>A0A382PI78</accession>
<dbReference type="SUPFAM" id="SSF51735">
    <property type="entry name" value="NAD(P)-binding Rossmann-fold domains"/>
    <property type="match status" value="1"/>
</dbReference>
<protein>
    <recommendedName>
        <fullName evidence="1">RmlD-like substrate binding domain-containing protein</fullName>
    </recommendedName>
</protein>